<organism evidence="1 2">
    <name type="scientific">Caerostris extrusa</name>
    <name type="common">Bark spider</name>
    <name type="synonym">Caerostris bankana</name>
    <dbReference type="NCBI Taxonomy" id="172846"/>
    <lineage>
        <taxon>Eukaryota</taxon>
        <taxon>Metazoa</taxon>
        <taxon>Ecdysozoa</taxon>
        <taxon>Arthropoda</taxon>
        <taxon>Chelicerata</taxon>
        <taxon>Arachnida</taxon>
        <taxon>Araneae</taxon>
        <taxon>Araneomorphae</taxon>
        <taxon>Entelegynae</taxon>
        <taxon>Araneoidea</taxon>
        <taxon>Araneidae</taxon>
        <taxon>Caerostris</taxon>
    </lineage>
</organism>
<gene>
    <name evidence="1" type="ORF">CEXT_22031</name>
</gene>
<name>A0AAV4XW62_CAEEX</name>
<sequence length="99" mass="11501">MKKKRFVILKEKIHFVLRSAFFKENKPFLGYLIKTLELLSDNIVSDAFAVEMITINQSEKELSSKNVRRGGFPRCYPRGRSFQISMILVTDVMKIVDSL</sequence>
<dbReference type="Proteomes" id="UP001054945">
    <property type="component" value="Unassembled WGS sequence"/>
</dbReference>
<dbReference type="AlphaFoldDB" id="A0AAV4XW62"/>
<dbReference type="EMBL" id="BPLR01001044">
    <property type="protein sequence ID" value="GIY99415.1"/>
    <property type="molecule type" value="Genomic_DNA"/>
</dbReference>
<evidence type="ECO:0000313" key="1">
    <source>
        <dbReference type="EMBL" id="GIY99415.1"/>
    </source>
</evidence>
<evidence type="ECO:0008006" key="3">
    <source>
        <dbReference type="Google" id="ProtNLM"/>
    </source>
</evidence>
<reference evidence="1 2" key="1">
    <citation type="submission" date="2021-06" db="EMBL/GenBank/DDBJ databases">
        <title>Caerostris extrusa draft genome.</title>
        <authorList>
            <person name="Kono N."/>
            <person name="Arakawa K."/>
        </authorList>
    </citation>
    <scope>NUCLEOTIDE SEQUENCE [LARGE SCALE GENOMIC DNA]</scope>
</reference>
<keyword evidence="2" id="KW-1185">Reference proteome</keyword>
<evidence type="ECO:0000313" key="2">
    <source>
        <dbReference type="Proteomes" id="UP001054945"/>
    </source>
</evidence>
<accession>A0AAV4XW62</accession>
<protein>
    <recommendedName>
        <fullName evidence="3">Ribosomal protein L22</fullName>
    </recommendedName>
</protein>
<proteinExistence type="predicted"/>
<comment type="caution">
    <text evidence="1">The sequence shown here is derived from an EMBL/GenBank/DDBJ whole genome shotgun (WGS) entry which is preliminary data.</text>
</comment>